<protein>
    <submittedName>
        <fullName evidence="3">Uncharacterized protein LOC113201856</fullName>
    </submittedName>
</protein>
<dbReference type="RefSeq" id="XP_026271598.1">
    <property type="nucleotide sequence ID" value="XM_026415813.2"/>
</dbReference>
<dbReference type="AlphaFoldDB" id="A0A6J1RTA9"/>
<dbReference type="PROSITE" id="PS50181">
    <property type="entry name" value="FBOX"/>
    <property type="match status" value="1"/>
</dbReference>
<name>A0A6J1RTA9_FRAOC</name>
<dbReference type="InterPro" id="IPR036047">
    <property type="entry name" value="F-box-like_dom_sf"/>
</dbReference>
<dbReference type="Proteomes" id="UP000504606">
    <property type="component" value="Unplaced"/>
</dbReference>
<evidence type="ECO:0000259" key="1">
    <source>
        <dbReference type="PROSITE" id="PS50181"/>
    </source>
</evidence>
<dbReference type="InterPro" id="IPR001810">
    <property type="entry name" value="F-box_dom"/>
</dbReference>
<proteinExistence type="predicted"/>
<dbReference type="GeneID" id="113201856"/>
<evidence type="ECO:0000313" key="2">
    <source>
        <dbReference type="Proteomes" id="UP000504606"/>
    </source>
</evidence>
<keyword evidence="2" id="KW-1185">Reference proteome</keyword>
<evidence type="ECO:0000313" key="3">
    <source>
        <dbReference type="RefSeq" id="XP_026271598.1"/>
    </source>
</evidence>
<dbReference type="Gene3D" id="1.20.1280.50">
    <property type="match status" value="1"/>
</dbReference>
<organism evidence="2 3">
    <name type="scientific">Frankliniella occidentalis</name>
    <name type="common">Western flower thrips</name>
    <name type="synonym">Euthrips occidentalis</name>
    <dbReference type="NCBI Taxonomy" id="133901"/>
    <lineage>
        <taxon>Eukaryota</taxon>
        <taxon>Metazoa</taxon>
        <taxon>Ecdysozoa</taxon>
        <taxon>Arthropoda</taxon>
        <taxon>Hexapoda</taxon>
        <taxon>Insecta</taxon>
        <taxon>Pterygota</taxon>
        <taxon>Neoptera</taxon>
        <taxon>Paraneoptera</taxon>
        <taxon>Thysanoptera</taxon>
        <taxon>Terebrantia</taxon>
        <taxon>Thripoidea</taxon>
        <taxon>Thripidae</taxon>
        <taxon>Frankliniella</taxon>
    </lineage>
</organism>
<dbReference type="OrthoDB" id="8245161at2759"/>
<dbReference type="SMART" id="SM00256">
    <property type="entry name" value="FBOX"/>
    <property type="match status" value="1"/>
</dbReference>
<gene>
    <name evidence="3" type="primary">LOC113201856</name>
</gene>
<sequence>MELIPDDVVEVTVCSEEPTPVSEWFESPVMEDMPDDVLLAVLQYVDVEDLFACRLVCKKLGALALHPDVWRHRQLVAAKAGLEDAGQETPVLRLAPCLREVCVDFPLDNLLFATTRCAVANMTLEVWSDPSLQAALVLRNQEALGRLKKAELVFCPMEPILNDIPWQPMLSAPGQIPWLVFWTAATCGLKTLVINMFPPSVPADASLFRNSVVPCSTLTEFQCEVSKKSEPFVNFVLAGHAATLEEVGLAGAGLPSSSTLTATLLAAAPNLARLQCALLPGLEALAESASLREVCLVVTSASDLKFLGPRASGLKPAVPAAAAFLRRADQLHNVALRIFAADAGLALVEALASCERSQVKTLALDLCKDGSFSWLQKLLEPLIALLALRCLKVQVSAWQKGDKGDKPLPCHHAWLHTAPVKRLMAANRRLRLVVCGFQGDTKPKYCSGDEPCDVCLLGCGTSMPSECTKLLARVGKVVGDSHLDGE</sequence>
<reference evidence="3" key="1">
    <citation type="submission" date="2025-08" db="UniProtKB">
        <authorList>
            <consortium name="RefSeq"/>
        </authorList>
    </citation>
    <scope>IDENTIFICATION</scope>
    <source>
        <tissue evidence="3">Whole organism</tissue>
    </source>
</reference>
<dbReference type="KEGG" id="foc:113201856"/>
<dbReference type="SUPFAM" id="SSF81383">
    <property type="entry name" value="F-box domain"/>
    <property type="match status" value="1"/>
</dbReference>
<dbReference type="Pfam" id="PF12937">
    <property type="entry name" value="F-box-like"/>
    <property type="match status" value="1"/>
</dbReference>
<feature type="domain" description="F-box" evidence="1">
    <location>
        <begin position="27"/>
        <end position="73"/>
    </location>
</feature>
<accession>A0A6J1RTA9</accession>